<proteinExistence type="predicted"/>
<keyword evidence="3" id="KW-0808">Transferase</keyword>
<dbReference type="InterPro" id="IPR029044">
    <property type="entry name" value="Nucleotide-diphossugar_trans"/>
</dbReference>
<dbReference type="InterPro" id="IPR001173">
    <property type="entry name" value="Glyco_trans_2-like"/>
</dbReference>
<dbReference type="Pfam" id="PF00535">
    <property type="entry name" value="Glycos_transf_2"/>
    <property type="match status" value="1"/>
</dbReference>
<dbReference type="EC" id="2.4.-.-" evidence="3"/>
<keyword evidence="3" id="KW-0328">Glycosyltransferase</keyword>
<protein>
    <submittedName>
        <fullName evidence="3">Glycosyltransferase family A protein</fullName>
        <ecNumber evidence="3">2.4.-.-</ecNumber>
    </submittedName>
</protein>
<evidence type="ECO:0000259" key="2">
    <source>
        <dbReference type="Pfam" id="PF00535"/>
    </source>
</evidence>
<evidence type="ECO:0000313" key="4">
    <source>
        <dbReference type="Proteomes" id="UP001378956"/>
    </source>
</evidence>
<name>A0ABU8NLQ7_9SPHI</name>
<keyword evidence="4" id="KW-1185">Reference proteome</keyword>
<comment type="caution">
    <text evidence="3">The sequence shown here is derived from an EMBL/GenBank/DDBJ whole genome shotgun (WGS) entry which is preliminary data.</text>
</comment>
<evidence type="ECO:0000256" key="1">
    <source>
        <dbReference type="SAM" id="Phobius"/>
    </source>
</evidence>
<evidence type="ECO:0000313" key="3">
    <source>
        <dbReference type="EMBL" id="MEJ2903184.1"/>
    </source>
</evidence>
<feature type="domain" description="Glycosyltransferase 2-like" evidence="2">
    <location>
        <begin position="4"/>
        <end position="112"/>
    </location>
</feature>
<dbReference type="PANTHER" id="PTHR22916">
    <property type="entry name" value="GLYCOSYLTRANSFERASE"/>
    <property type="match status" value="1"/>
</dbReference>
<keyword evidence="1" id="KW-0812">Transmembrane</keyword>
<accession>A0ABU8NLQ7</accession>
<dbReference type="GO" id="GO:0016757">
    <property type="term" value="F:glycosyltransferase activity"/>
    <property type="evidence" value="ECO:0007669"/>
    <property type="project" value="UniProtKB-KW"/>
</dbReference>
<organism evidence="3 4">
    <name type="scientific">Pedobacter panaciterrae</name>
    <dbReference type="NCBI Taxonomy" id="363849"/>
    <lineage>
        <taxon>Bacteria</taxon>
        <taxon>Pseudomonadati</taxon>
        <taxon>Bacteroidota</taxon>
        <taxon>Sphingobacteriia</taxon>
        <taxon>Sphingobacteriales</taxon>
        <taxon>Sphingobacteriaceae</taxon>
        <taxon>Pedobacter</taxon>
    </lineage>
</organism>
<keyword evidence="1" id="KW-1133">Transmembrane helix</keyword>
<dbReference type="EMBL" id="JBBEUB010000003">
    <property type="protein sequence ID" value="MEJ2903184.1"/>
    <property type="molecule type" value="Genomic_DNA"/>
</dbReference>
<sequence>MFISIITPTYNRADTLHRCYESLSKQSFKNFEWIIVDDGSTDDTSETVSAWQRESPLNINYYQKPNGGKPSAVNQGVKLASGEMCAILDSDDALCHDGLKTLVDEWESLSPDVRDKYWCVCALVEDSITKQVVGDLFPADHITITGGEFQFKYKIIGEKFGLMRTALLKKNPYPEAEGYKFVPESYIWNRLGRQYQYICINTVVRTYFIPTGSGFGNLSGKANRIRNAKGLTMCDVDVVNEDLPHWFFSSPVFFFKRAAQLSRYGMHSESFLRQYNSIGTGWGKALVLLSFPLGFTLYLADKLWFKYYYAPAKAKLLRDTVS</sequence>
<dbReference type="SUPFAM" id="SSF53448">
    <property type="entry name" value="Nucleotide-diphospho-sugar transferases"/>
    <property type="match status" value="1"/>
</dbReference>
<gene>
    <name evidence="3" type="ORF">WAE58_12150</name>
</gene>
<dbReference type="CDD" id="cd00761">
    <property type="entry name" value="Glyco_tranf_GTA_type"/>
    <property type="match status" value="1"/>
</dbReference>
<dbReference type="Gene3D" id="3.90.550.10">
    <property type="entry name" value="Spore Coat Polysaccharide Biosynthesis Protein SpsA, Chain A"/>
    <property type="match status" value="1"/>
</dbReference>
<dbReference type="RefSeq" id="WP_172659755.1">
    <property type="nucleotide sequence ID" value="NZ_CBFGNQ010000001.1"/>
</dbReference>
<reference evidence="3 4" key="1">
    <citation type="submission" date="2024-03" db="EMBL/GenBank/DDBJ databases">
        <title>Sequence of Lycoming College Course Isolates.</title>
        <authorList>
            <person name="Plotts O."/>
            <person name="Newman J."/>
        </authorList>
    </citation>
    <scope>NUCLEOTIDE SEQUENCE [LARGE SCALE GENOMIC DNA]</scope>
    <source>
        <strain evidence="3 4">CJB-3</strain>
    </source>
</reference>
<keyword evidence="1" id="KW-0472">Membrane</keyword>
<dbReference type="Proteomes" id="UP001378956">
    <property type="component" value="Unassembled WGS sequence"/>
</dbReference>
<feature type="transmembrane region" description="Helical" evidence="1">
    <location>
        <begin position="281"/>
        <end position="300"/>
    </location>
</feature>